<protein>
    <recommendedName>
        <fullName evidence="8">Adipolin</fullName>
    </recommendedName>
    <alternativeName>
        <fullName evidence="9">Adipose-derived insulin-sensitizing factor</fullName>
    </alternativeName>
    <alternativeName>
        <fullName evidence="10">Complement C1q tumor necrosis factor-related protein 12</fullName>
    </alternativeName>
</protein>
<comment type="caution">
    <text evidence="13">The sequence shown here is derived from an EMBL/GenBank/DDBJ whole genome shotgun (WGS) entry which is preliminary data.</text>
</comment>
<dbReference type="InterPro" id="IPR008983">
    <property type="entry name" value="Tumour_necrosis_fac-like_dom"/>
</dbReference>
<dbReference type="Proteomes" id="UP000230750">
    <property type="component" value="Unassembled WGS sequence"/>
</dbReference>
<evidence type="ECO:0000256" key="4">
    <source>
        <dbReference type="ARBA" id="ARBA00022729"/>
    </source>
</evidence>
<organism evidence="13 14">
    <name type="scientific">Stichopus japonicus</name>
    <name type="common">Sea cucumber</name>
    <dbReference type="NCBI Taxonomy" id="307972"/>
    <lineage>
        <taxon>Eukaryota</taxon>
        <taxon>Metazoa</taxon>
        <taxon>Echinodermata</taxon>
        <taxon>Eleutherozoa</taxon>
        <taxon>Echinozoa</taxon>
        <taxon>Holothuroidea</taxon>
        <taxon>Aspidochirotacea</taxon>
        <taxon>Aspidochirotida</taxon>
        <taxon>Stichopodidae</taxon>
        <taxon>Apostichopus</taxon>
    </lineage>
</organism>
<dbReference type="AlphaFoldDB" id="A0A2G8L5G0"/>
<evidence type="ECO:0000256" key="9">
    <source>
        <dbReference type="ARBA" id="ARBA00081134"/>
    </source>
</evidence>
<comment type="similarity">
    <text evidence="7">Belongs to the adipolin/erythroferrone family.</text>
</comment>
<evidence type="ECO:0000256" key="5">
    <source>
        <dbReference type="ARBA" id="ARBA00023157"/>
    </source>
</evidence>
<dbReference type="PROSITE" id="PS50871">
    <property type="entry name" value="C1Q"/>
    <property type="match status" value="1"/>
</dbReference>
<feature type="domain" description="C1q" evidence="12">
    <location>
        <begin position="145"/>
        <end position="308"/>
    </location>
</feature>
<gene>
    <name evidence="13" type="ORF">BSL78_07740</name>
</gene>
<sequence length="308" mass="34283">MIRAEGRQRVRRGGDGRGSEMERESSNHPHPTPPTHPLNPKENGETPPQTKGRVVDPHESWISFVKHSSKATKEDKKCKNRRKNDRLIGQPGAEGPPGPMGPPGPAEAAERRAQILVYEKCPSCAPNITEATQPWLPEVEDILLMPILPIAFHCKLERDLRISGKVKLEITNYQTTDSSGLFKRGSGLDVTSGRFTAPRSAIYQLSANFHIRHKRPISNVEQGQVSDDAPRPKEYLRLMICINSLCDDHASLEFISGFESSSRIFTVSVSGLLTLEKDQYVSVFIDNKSTQRIYVQSRSDFSGLIMGA</sequence>
<evidence type="ECO:0000256" key="1">
    <source>
        <dbReference type="ARBA" id="ARBA00004613"/>
    </source>
</evidence>
<evidence type="ECO:0000256" key="8">
    <source>
        <dbReference type="ARBA" id="ARBA00070752"/>
    </source>
</evidence>
<dbReference type="Gene3D" id="2.60.120.40">
    <property type="match status" value="1"/>
</dbReference>
<name>A0A2G8L5G0_STIJA</name>
<dbReference type="GO" id="GO:0005179">
    <property type="term" value="F:hormone activity"/>
    <property type="evidence" value="ECO:0007669"/>
    <property type="project" value="UniProtKB-KW"/>
</dbReference>
<evidence type="ECO:0000256" key="7">
    <source>
        <dbReference type="ARBA" id="ARBA00038198"/>
    </source>
</evidence>
<evidence type="ECO:0000256" key="2">
    <source>
        <dbReference type="ARBA" id="ARBA00022525"/>
    </source>
</evidence>
<dbReference type="GO" id="GO:0005615">
    <property type="term" value="C:extracellular space"/>
    <property type="evidence" value="ECO:0007669"/>
    <property type="project" value="TreeGrafter"/>
</dbReference>
<keyword evidence="4" id="KW-0732">Signal</keyword>
<dbReference type="InterPro" id="IPR052136">
    <property type="entry name" value="Adipolin/Erythroferrone-rel"/>
</dbReference>
<keyword evidence="6" id="KW-0325">Glycoprotein</keyword>
<dbReference type="OrthoDB" id="6431870at2759"/>
<evidence type="ECO:0000256" key="6">
    <source>
        <dbReference type="ARBA" id="ARBA00023180"/>
    </source>
</evidence>
<feature type="region of interest" description="Disordered" evidence="11">
    <location>
        <begin position="1"/>
        <end position="109"/>
    </location>
</feature>
<keyword evidence="14" id="KW-1185">Reference proteome</keyword>
<proteinExistence type="inferred from homology"/>
<dbReference type="PANTHER" id="PTHR24019:SF5">
    <property type="entry name" value="ADIPOLIN"/>
    <property type="match status" value="1"/>
</dbReference>
<dbReference type="SUPFAM" id="SSF49842">
    <property type="entry name" value="TNF-like"/>
    <property type="match status" value="1"/>
</dbReference>
<keyword evidence="3" id="KW-0372">Hormone</keyword>
<reference evidence="13 14" key="1">
    <citation type="journal article" date="2017" name="PLoS Biol.">
        <title>The sea cucumber genome provides insights into morphological evolution and visceral regeneration.</title>
        <authorList>
            <person name="Zhang X."/>
            <person name="Sun L."/>
            <person name="Yuan J."/>
            <person name="Sun Y."/>
            <person name="Gao Y."/>
            <person name="Zhang L."/>
            <person name="Li S."/>
            <person name="Dai H."/>
            <person name="Hamel J.F."/>
            <person name="Liu C."/>
            <person name="Yu Y."/>
            <person name="Liu S."/>
            <person name="Lin W."/>
            <person name="Guo K."/>
            <person name="Jin S."/>
            <person name="Xu P."/>
            <person name="Storey K.B."/>
            <person name="Huan P."/>
            <person name="Zhang T."/>
            <person name="Zhou Y."/>
            <person name="Zhang J."/>
            <person name="Lin C."/>
            <person name="Li X."/>
            <person name="Xing L."/>
            <person name="Huo D."/>
            <person name="Sun M."/>
            <person name="Wang L."/>
            <person name="Mercier A."/>
            <person name="Li F."/>
            <person name="Yang H."/>
            <person name="Xiang J."/>
        </authorList>
    </citation>
    <scope>NUCLEOTIDE SEQUENCE [LARGE SCALE GENOMIC DNA]</scope>
    <source>
        <strain evidence="13">Shaxun</strain>
        <tissue evidence="13">Muscle</tissue>
    </source>
</reference>
<dbReference type="PANTHER" id="PTHR24019">
    <property type="entry name" value="ADIPOLIN"/>
    <property type="match status" value="1"/>
</dbReference>
<evidence type="ECO:0000313" key="14">
    <source>
        <dbReference type="Proteomes" id="UP000230750"/>
    </source>
</evidence>
<evidence type="ECO:0000259" key="12">
    <source>
        <dbReference type="PROSITE" id="PS50871"/>
    </source>
</evidence>
<evidence type="ECO:0000256" key="11">
    <source>
        <dbReference type="SAM" id="MobiDB-lite"/>
    </source>
</evidence>
<keyword evidence="5" id="KW-1015">Disulfide bond</keyword>
<evidence type="ECO:0000313" key="13">
    <source>
        <dbReference type="EMBL" id="PIK55370.1"/>
    </source>
</evidence>
<dbReference type="FunFam" id="2.60.120.40:FF:000012">
    <property type="entry name" value="Adipolin isoform X1"/>
    <property type="match status" value="1"/>
</dbReference>
<evidence type="ECO:0000256" key="10">
    <source>
        <dbReference type="ARBA" id="ARBA00082819"/>
    </source>
</evidence>
<keyword evidence="2" id="KW-0964">Secreted</keyword>
<dbReference type="STRING" id="307972.A0A2G8L5G0"/>
<feature type="compositionally biased region" description="Basic and acidic residues" evidence="11">
    <location>
        <begin position="1"/>
        <end position="27"/>
    </location>
</feature>
<comment type="subcellular location">
    <subcellularLocation>
        <location evidence="1">Secreted</location>
    </subcellularLocation>
</comment>
<accession>A0A2G8L5G0</accession>
<dbReference type="InterPro" id="IPR001073">
    <property type="entry name" value="C1q_dom"/>
</dbReference>
<dbReference type="EMBL" id="MRZV01000218">
    <property type="protein sequence ID" value="PIK55370.1"/>
    <property type="molecule type" value="Genomic_DNA"/>
</dbReference>
<feature type="compositionally biased region" description="Pro residues" evidence="11">
    <location>
        <begin position="94"/>
        <end position="105"/>
    </location>
</feature>
<evidence type="ECO:0000256" key="3">
    <source>
        <dbReference type="ARBA" id="ARBA00022702"/>
    </source>
</evidence>